<feature type="transmembrane region" description="Helical" evidence="1">
    <location>
        <begin position="146"/>
        <end position="170"/>
    </location>
</feature>
<evidence type="ECO:0000313" key="2">
    <source>
        <dbReference type="EMBL" id="KAB7730108.1"/>
    </source>
</evidence>
<accession>A0A7J5TY92</accession>
<feature type="transmembrane region" description="Helical" evidence="1">
    <location>
        <begin position="107"/>
        <end position="134"/>
    </location>
</feature>
<name>A0A7J5TY92_9BACT</name>
<dbReference type="AlphaFoldDB" id="A0A7J5TY92"/>
<dbReference type="EMBL" id="WELI01000005">
    <property type="protein sequence ID" value="KAB7730108.1"/>
    <property type="molecule type" value="Genomic_DNA"/>
</dbReference>
<keyword evidence="1" id="KW-0472">Membrane</keyword>
<sequence>MTNELEQIRKDHPFGFKGIFYSYDYNEIRESKPFWLSILCSVILLIMTYFFEKQYYDVVLLLATQIIAIFPNLLGFNLGGYALIVGFGNSDLLQSMTRKSPKKSTSIFQQLSGIFAFAILIQIGAFISAFFVNFVIQLKFDPCERLLANSVNIVVTSVLSFLGLWGLFIIPNLVSNVFTFGQMHHFSLTMKRMEAEKRKAAQRH</sequence>
<feature type="transmembrane region" description="Helical" evidence="1">
    <location>
        <begin position="58"/>
        <end position="87"/>
    </location>
</feature>
<evidence type="ECO:0000256" key="1">
    <source>
        <dbReference type="SAM" id="Phobius"/>
    </source>
</evidence>
<keyword evidence="1" id="KW-1133">Transmembrane helix</keyword>
<reference evidence="2 3" key="1">
    <citation type="submission" date="2019-10" db="EMBL/GenBank/DDBJ databases">
        <title>Rudanella paleaurantiibacter sp. nov., isolated from sludge.</title>
        <authorList>
            <person name="Xu S.Q."/>
        </authorList>
    </citation>
    <scope>NUCLEOTIDE SEQUENCE [LARGE SCALE GENOMIC DNA]</scope>
    <source>
        <strain evidence="2 3">HX-22-17</strain>
    </source>
</reference>
<dbReference type="Proteomes" id="UP000488299">
    <property type="component" value="Unassembled WGS sequence"/>
</dbReference>
<keyword evidence="1" id="KW-0812">Transmembrane</keyword>
<comment type="caution">
    <text evidence="2">The sequence shown here is derived from an EMBL/GenBank/DDBJ whole genome shotgun (WGS) entry which is preliminary data.</text>
</comment>
<feature type="transmembrane region" description="Helical" evidence="1">
    <location>
        <begin position="34"/>
        <end position="51"/>
    </location>
</feature>
<gene>
    <name evidence="2" type="ORF">F5984_13070</name>
</gene>
<proteinExistence type="predicted"/>
<protein>
    <submittedName>
        <fullName evidence="2">Uncharacterized protein</fullName>
    </submittedName>
</protein>
<dbReference type="RefSeq" id="WP_152124716.1">
    <property type="nucleotide sequence ID" value="NZ_WELI01000005.1"/>
</dbReference>
<keyword evidence="3" id="KW-1185">Reference proteome</keyword>
<organism evidence="2 3">
    <name type="scientific">Rudanella paleaurantiibacter</name>
    <dbReference type="NCBI Taxonomy" id="2614655"/>
    <lineage>
        <taxon>Bacteria</taxon>
        <taxon>Pseudomonadati</taxon>
        <taxon>Bacteroidota</taxon>
        <taxon>Cytophagia</taxon>
        <taxon>Cytophagales</taxon>
        <taxon>Cytophagaceae</taxon>
        <taxon>Rudanella</taxon>
    </lineage>
</organism>
<evidence type="ECO:0000313" key="3">
    <source>
        <dbReference type="Proteomes" id="UP000488299"/>
    </source>
</evidence>